<feature type="compositionally biased region" description="Polar residues" evidence="1">
    <location>
        <begin position="613"/>
        <end position="625"/>
    </location>
</feature>
<dbReference type="STRING" id="2512241.A0A553HZJ0"/>
<keyword evidence="4" id="KW-1185">Reference proteome</keyword>
<comment type="caution">
    <text evidence="3">The sequence shown here is derived from an EMBL/GenBank/DDBJ whole genome shotgun (WGS) entry which is preliminary data.</text>
</comment>
<feature type="compositionally biased region" description="Polar residues" evidence="1">
    <location>
        <begin position="453"/>
        <end position="465"/>
    </location>
</feature>
<reference evidence="4" key="1">
    <citation type="submission" date="2019-06" db="EMBL/GenBank/DDBJ databases">
        <title>Draft genome sequence of the griseofulvin-producing fungus Xylaria cubensis strain G536.</title>
        <authorList>
            <person name="Mead M.E."/>
            <person name="Raja H.A."/>
            <person name="Steenwyk J.L."/>
            <person name="Knowles S.L."/>
            <person name="Oberlies N.H."/>
            <person name="Rokas A."/>
        </authorList>
    </citation>
    <scope>NUCLEOTIDE SEQUENCE [LARGE SCALE GENOMIC DNA]</scope>
    <source>
        <strain evidence="4">G536</strain>
    </source>
</reference>
<sequence>MATKTKVQNPLNGMHTAGIFSDMSIDGPEIGTLVLIVDRAKNLPNRKTIGKQDPYCAARLGKEAKKTATDIRGGQTPKWDQELRFTVHDSPDYYQLKLSLYNDDKKTELIGETWIDLRDIVVPGGGQSDQWRDLSCRGKYAGSIRIEITYYDGRPKPEKPAVKPKPITSGADPDAASSSQRPAVKRRPLPSDPVTGQAPAHISEPINTPPRKQPNPPNGQIPNQVPFQPPEYSTSPSNRHPQPDHHSPAHGSGYQYSAPPPHRDYQLQRGAERPESFQTPQYETDAFYQPNAPASRPYEADGMVVYNNPHPVYNAQPPSIQHRRSVEDGRQPPAPPVHRPRNSTGHLPDANTMNHGSYDLVPHKATPPMRHDVLRNEALRYSVSSVSPQSSAYPGRPTYRPYDSAPSLQGGPQHIEYDPNLSPAPRHQSYDSAYNAHPRPMQPTVEDVPESWTPPQSRTRHSMSQYDEPEFDTASSPAPLNLTGHGSVSHEQYGPDQSQALTRYIGYEESASPSAMPSADYSQALTHVPRSQAYQTNHYQNQFSELDNQISNRIDYGSPEVPATLVPGADPSIVREVSDRFHQERRQERRYTQPMQMVVHSRGRQHSEPPSHYTANYSPHSQPASSRAYDRAPVAYSSGPNTPSAAAESSDYRRVSPSPSANHTIKRKSVSPAPPPSEPRRLSGVPFGPDSYDTFNPSISREGSKSADYTSDGKIITPDGRQVDPSDHLPMDTWAPEPEPKKPAEPTETRSRPVLNGAQPMPPSGRRQLRIAARPQSTALTPITYTTPEPTGSSSTGRSRLQKKAHRASALPAPISANSGPLGPATAHQRNSTPPRALVRASTFDYENHGPSFDGEFAVARTGYGSGPPIPAKVPMMSGGLGPPVSAPRGFEDMALMEEMSRIDIGTGRARRHGRY</sequence>
<dbReference type="SMART" id="SM00239">
    <property type="entry name" value="C2"/>
    <property type="match status" value="1"/>
</dbReference>
<dbReference type="PROSITE" id="PS50004">
    <property type="entry name" value="C2"/>
    <property type="match status" value="1"/>
</dbReference>
<feature type="region of interest" description="Disordered" evidence="1">
    <location>
        <begin position="581"/>
        <end position="835"/>
    </location>
</feature>
<dbReference type="EMBL" id="VFLP01000029">
    <property type="protein sequence ID" value="TRX93345.1"/>
    <property type="molecule type" value="Genomic_DNA"/>
</dbReference>
<proteinExistence type="predicted"/>
<evidence type="ECO:0000259" key="2">
    <source>
        <dbReference type="PROSITE" id="PS50004"/>
    </source>
</evidence>
<feature type="compositionally biased region" description="Basic and acidic residues" evidence="1">
    <location>
        <begin position="581"/>
        <end position="591"/>
    </location>
</feature>
<evidence type="ECO:0000313" key="4">
    <source>
        <dbReference type="Proteomes" id="UP000319160"/>
    </source>
</evidence>
<protein>
    <recommendedName>
        <fullName evidence="2">C2 domain-containing protein</fullName>
    </recommendedName>
</protein>
<feature type="compositionally biased region" description="Basic and acidic residues" evidence="1">
    <location>
        <begin position="261"/>
        <end position="275"/>
    </location>
</feature>
<dbReference type="OrthoDB" id="270970at2759"/>
<feature type="compositionally biased region" description="Basic and acidic residues" evidence="1">
    <location>
        <begin position="738"/>
        <end position="751"/>
    </location>
</feature>
<feature type="compositionally biased region" description="Polar residues" evidence="1">
    <location>
        <begin position="231"/>
        <end position="240"/>
    </location>
</feature>
<feature type="compositionally biased region" description="Pro residues" evidence="1">
    <location>
        <begin position="207"/>
        <end position="219"/>
    </location>
</feature>
<dbReference type="Gene3D" id="2.60.40.150">
    <property type="entry name" value="C2 domain"/>
    <property type="match status" value="1"/>
</dbReference>
<feature type="compositionally biased region" description="Basic and acidic residues" evidence="1">
    <location>
        <begin position="721"/>
        <end position="730"/>
    </location>
</feature>
<dbReference type="AlphaFoldDB" id="A0A553HZJ0"/>
<dbReference type="PANTHER" id="PTHR47052">
    <property type="entry name" value="CONSERVED SERINE PROLINE-RICH PROTEIN (AFU_ORTHOLOGUE AFUA_2G01790)"/>
    <property type="match status" value="1"/>
</dbReference>
<feature type="compositionally biased region" description="Polar residues" evidence="1">
    <location>
        <begin position="775"/>
        <end position="785"/>
    </location>
</feature>
<dbReference type="Proteomes" id="UP000319160">
    <property type="component" value="Unassembled WGS sequence"/>
</dbReference>
<accession>A0A553HZJ0</accession>
<dbReference type="InterPro" id="IPR052981">
    <property type="entry name" value="Ingression_C2_domain"/>
</dbReference>
<gene>
    <name evidence="3" type="ORF">FHL15_005620</name>
</gene>
<dbReference type="InterPro" id="IPR037791">
    <property type="entry name" value="C2_fungal_Inn1"/>
</dbReference>
<dbReference type="Pfam" id="PF00168">
    <property type="entry name" value="C2"/>
    <property type="match status" value="1"/>
</dbReference>
<evidence type="ECO:0000256" key="1">
    <source>
        <dbReference type="SAM" id="MobiDB-lite"/>
    </source>
</evidence>
<dbReference type="SUPFAM" id="SSF49562">
    <property type="entry name" value="C2 domain (Calcium/lipid-binding domain, CaLB)"/>
    <property type="match status" value="1"/>
</dbReference>
<feature type="domain" description="C2" evidence="2">
    <location>
        <begin position="13"/>
        <end position="132"/>
    </location>
</feature>
<organism evidence="3 4">
    <name type="scientific">Xylaria flabelliformis</name>
    <dbReference type="NCBI Taxonomy" id="2512241"/>
    <lineage>
        <taxon>Eukaryota</taxon>
        <taxon>Fungi</taxon>
        <taxon>Dikarya</taxon>
        <taxon>Ascomycota</taxon>
        <taxon>Pezizomycotina</taxon>
        <taxon>Sordariomycetes</taxon>
        <taxon>Xylariomycetidae</taxon>
        <taxon>Xylariales</taxon>
        <taxon>Xylariaceae</taxon>
        <taxon>Xylaria</taxon>
    </lineage>
</organism>
<feature type="compositionally biased region" description="Low complexity" evidence="1">
    <location>
        <begin position="786"/>
        <end position="799"/>
    </location>
</feature>
<dbReference type="PANTHER" id="PTHR47052:SF3">
    <property type="entry name" value="INGRESSION PROTEIN 1"/>
    <property type="match status" value="1"/>
</dbReference>
<feature type="region of interest" description="Disordered" evidence="1">
    <location>
        <begin position="151"/>
        <end position="358"/>
    </location>
</feature>
<dbReference type="InterPro" id="IPR000008">
    <property type="entry name" value="C2_dom"/>
</dbReference>
<feature type="region of interest" description="Disordered" evidence="1">
    <location>
        <begin position="385"/>
        <end position="473"/>
    </location>
</feature>
<name>A0A553HZJ0_9PEZI</name>
<evidence type="ECO:0000313" key="3">
    <source>
        <dbReference type="EMBL" id="TRX93345.1"/>
    </source>
</evidence>
<dbReference type="InterPro" id="IPR035892">
    <property type="entry name" value="C2_domain_sf"/>
</dbReference>
<dbReference type="CDD" id="cd08681">
    <property type="entry name" value="C2_fungal_Inn1p-like"/>
    <property type="match status" value="1"/>
</dbReference>